<feature type="binding site" evidence="6">
    <location>
        <position position="59"/>
    </location>
    <ligand>
        <name>ATP</name>
        <dbReference type="ChEBI" id="CHEBI:30616"/>
    </ligand>
</feature>
<organism evidence="8 9">
    <name type="scientific">Pendulispora rubella</name>
    <dbReference type="NCBI Taxonomy" id="2741070"/>
    <lineage>
        <taxon>Bacteria</taxon>
        <taxon>Pseudomonadati</taxon>
        <taxon>Myxococcota</taxon>
        <taxon>Myxococcia</taxon>
        <taxon>Myxococcales</taxon>
        <taxon>Sorangiineae</taxon>
        <taxon>Pendulisporaceae</taxon>
        <taxon>Pendulispora</taxon>
    </lineage>
</organism>
<dbReference type="Proteomes" id="UP001374803">
    <property type="component" value="Chromosome"/>
</dbReference>
<evidence type="ECO:0000256" key="1">
    <source>
        <dbReference type="ARBA" id="ARBA00022679"/>
    </source>
</evidence>
<evidence type="ECO:0000259" key="7">
    <source>
        <dbReference type="PROSITE" id="PS50011"/>
    </source>
</evidence>
<dbReference type="Gene3D" id="1.25.40.10">
    <property type="entry name" value="Tetratricopeptide repeat domain"/>
    <property type="match status" value="2"/>
</dbReference>
<sequence>MPRPSQEESEERQPWRDTSEIQPGTYVGRYLVIDLIGTGGMGSVYRAYDPKLNRSVALKLLRVRPSTTDEESPQPRLLREAQALAQVVHPNVVSIFDVGEVGEQVFFAMEVIDGRSLRSVMRRAGDEPRGLLRLLEQAGRGLAAAHDAGLVHRDFKPENVLVDREQRAKVVDFGLARSVHAHEVQDHVSVPPSASPSMLDCRVTETGAFLGTPAYMAPEQYLGLHTDARSDQFSFACVVYEALFGHHPFLDTSGKISMLALCAGQVADPGRRTDPGYLRVLRRSLSRDPANRYPSLEHLLDALASVPRRRRWRGMGIGAVACLAAGLTGVPALQRHRAQHCDLAATHAVAGIWDPPRREKVESVFVGDGQAFGHELWKGVSASIDAYANQWQRTSVDLCRRAEWWHAQDHEMSQRSSSCLDERRRELRAVTDVLADGDRDVRVHAYDVLLQLGSLSACTNPTTLALMPTPHHEGASPDTVDRIRDLLAQSRALNDAHKVAPGKAAAQEALELARHLPDRGFAAEALYRLSLLQETAAEYEASEASLVQALADAEASGQERLLPLLWIQMVRVIGNSQGRPSEVEPLLPFVEATVERFDAQGPAHVELLFALGIVASRAGKYQRATEHLNAALEMSRHVYAAHNVFRVEIYQNLAIAEQFLNQTDKATAHIQLALTETEALFGSDYPPLVETLALLTQLLGEQGDSAGVQAVGQRTMKIIEQSSTLEDKDRAYALSTLGTAYMADGQPDVALPLYRRAYAMASPNEPNLPVRLTGIGRAEEALGHLETARTIYEEALAASRRMSGPSHPKTIRLAVRLGRLLRTLHRERESLQLCTQVLEANERRSGVGAPFIADALACIGEANEQLGRFPEALAALERAEKLLAGEAIPPRPADRATVDFALARVLWQTGGDRDRARRLATDAAGGYRRAGRANAENAVAVETWLAKTTAPQR</sequence>
<dbReference type="SUPFAM" id="SSF48452">
    <property type="entry name" value="TPR-like"/>
    <property type="match status" value="1"/>
</dbReference>
<dbReference type="Gene3D" id="1.10.510.10">
    <property type="entry name" value="Transferase(Phosphotransferase) domain 1"/>
    <property type="match status" value="1"/>
</dbReference>
<dbReference type="PROSITE" id="PS00107">
    <property type="entry name" value="PROTEIN_KINASE_ATP"/>
    <property type="match status" value="1"/>
</dbReference>
<keyword evidence="3" id="KW-0418">Kinase</keyword>
<proteinExistence type="predicted"/>
<feature type="repeat" description="TPR" evidence="5">
    <location>
        <begin position="605"/>
        <end position="638"/>
    </location>
</feature>
<dbReference type="PANTHER" id="PTHR43289:SF6">
    <property type="entry name" value="SERINE_THREONINE-PROTEIN KINASE NEKL-3"/>
    <property type="match status" value="1"/>
</dbReference>
<evidence type="ECO:0000256" key="2">
    <source>
        <dbReference type="ARBA" id="ARBA00022741"/>
    </source>
</evidence>
<dbReference type="InterPro" id="IPR011990">
    <property type="entry name" value="TPR-like_helical_dom_sf"/>
</dbReference>
<dbReference type="PROSITE" id="PS00108">
    <property type="entry name" value="PROTEIN_KINASE_ST"/>
    <property type="match status" value="1"/>
</dbReference>
<keyword evidence="4 6" id="KW-0067">ATP-binding</keyword>
<dbReference type="InterPro" id="IPR019734">
    <property type="entry name" value="TPR_rpt"/>
</dbReference>
<evidence type="ECO:0000256" key="5">
    <source>
        <dbReference type="PROSITE-ProRule" id="PRU00339"/>
    </source>
</evidence>
<dbReference type="InterPro" id="IPR011009">
    <property type="entry name" value="Kinase-like_dom_sf"/>
</dbReference>
<keyword evidence="1" id="KW-0808">Transferase</keyword>
<protein>
    <submittedName>
        <fullName evidence="8">Tetratricopeptide repeat protein</fullName>
    </submittedName>
</protein>
<feature type="domain" description="Protein kinase" evidence="7">
    <location>
        <begin position="30"/>
        <end position="304"/>
    </location>
</feature>
<dbReference type="CDD" id="cd14014">
    <property type="entry name" value="STKc_PknB_like"/>
    <property type="match status" value="1"/>
</dbReference>
<evidence type="ECO:0000256" key="4">
    <source>
        <dbReference type="ARBA" id="ARBA00022840"/>
    </source>
</evidence>
<dbReference type="InterPro" id="IPR017441">
    <property type="entry name" value="Protein_kinase_ATP_BS"/>
</dbReference>
<name>A0ABZ2L479_9BACT</name>
<dbReference type="RefSeq" id="WP_394834250.1">
    <property type="nucleotide sequence ID" value="NZ_CP089929.1"/>
</dbReference>
<evidence type="ECO:0000256" key="6">
    <source>
        <dbReference type="PROSITE-ProRule" id="PRU10141"/>
    </source>
</evidence>
<accession>A0ABZ2L479</accession>
<dbReference type="Gene3D" id="3.30.200.20">
    <property type="entry name" value="Phosphorylase Kinase, domain 1"/>
    <property type="match status" value="1"/>
</dbReference>
<dbReference type="EMBL" id="CP089983">
    <property type="protein sequence ID" value="WXB04606.1"/>
    <property type="molecule type" value="Genomic_DNA"/>
</dbReference>
<evidence type="ECO:0000313" key="9">
    <source>
        <dbReference type="Proteomes" id="UP001374803"/>
    </source>
</evidence>
<evidence type="ECO:0000256" key="3">
    <source>
        <dbReference type="ARBA" id="ARBA00022777"/>
    </source>
</evidence>
<keyword evidence="5" id="KW-0802">TPR repeat</keyword>
<dbReference type="InterPro" id="IPR008271">
    <property type="entry name" value="Ser/Thr_kinase_AS"/>
</dbReference>
<keyword evidence="2 6" id="KW-0547">Nucleotide-binding</keyword>
<keyword evidence="9" id="KW-1185">Reference proteome</keyword>
<dbReference type="PANTHER" id="PTHR43289">
    <property type="entry name" value="MITOGEN-ACTIVATED PROTEIN KINASE KINASE KINASE 20-RELATED"/>
    <property type="match status" value="1"/>
</dbReference>
<gene>
    <name evidence="8" type="ORF">LVJ94_47905</name>
</gene>
<dbReference type="Pfam" id="PF00069">
    <property type="entry name" value="Pkinase"/>
    <property type="match status" value="1"/>
</dbReference>
<reference evidence="8" key="1">
    <citation type="submission" date="2021-12" db="EMBL/GenBank/DDBJ databases">
        <title>Discovery of the Pendulisporaceae a myxobacterial family with distinct sporulation behavior and unique specialized metabolism.</title>
        <authorList>
            <person name="Garcia R."/>
            <person name="Popoff A."/>
            <person name="Bader C.D."/>
            <person name="Loehr J."/>
            <person name="Walesch S."/>
            <person name="Walt C."/>
            <person name="Boldt J."/>
            <person name="Bunk B."/>
            <person name="Haeckl F.J.F.P.J."/>
            <person name="Gunesch A.P."/>
            <person name="Birkelbach J."/>
            <person name="Nuebel U."/>
            <person name="Pietschmann T."/>
            <person name="Bach T."/>
            <person name="Mueller R."/>
        </authorList>
    </citation>
    <scope>NUCLEOTIDE SEQUENCE</scope>
    <source>
        <strain evidence="8">MSr11367</strain>
    </source>
</reference>
<dbReference type="SUPFAM" id="SSF56112">
    <property type="entry name" value="Protein kinase-like (PK-like)"/>
    <property type="match status" value="1"/>
</dbReference>
<dbReference type="PROSITE" id="PS50005">
    <property type="entry name" value="TPR"/>
    <property type="match status" value="2"/>
</dbReference>
<dbReference type="InterPro" id="IPR000719">
    <property type="entry name" value="Prot_kinase_dom"/>
</dbReference>
<evidence type="ECO:0000313" key="8">
    <source>
        <dbReference type="EMBL" id="WXB04606.1"/>
    </source>
</evidence>
<dbReference type="Pfam" id="PF13424">
    <property type="entry name" value="TPR_12"/>
    <property type="match status" value="2"/>
</dbReference>
<feature type="repeat" description="TPR" evidence="5">
    <location>
        <begin position="731"/>
        <end position="764"/>
    </location>
</feature>
<dbReference type="PROSITE" id="PS50011">
    <property type="entry name" value="PROTEIN_KINASE_DOM"/>
    <property type="match status" value="1"/>
</dbReference>
<dbReference type="SMART" id="SM00028">
    <property type="entry name" value="TPR"/>
    <property type="match status" value="6"/>
</dbReference>